<dbReference type="GO" id="GO:0008233">
    <property type="term" value="F:peptidase activity"/>
    <property type="evidence" value="ECO:0007669"/>
    <property type="project" value="UniProtKB-KW"/>
</dbReference>
<reference evidence="2 3" key="1">
    <citation type="submission" date="2021-01" db="EMBL/GenBank/DDBJ databases">
        <title>Genomic Encyclopedia of Type Strains, Phase IV (KMG-IV): sequencing the most valuable type-strain genomes for metagenomic binning, comparative biology and taxonomic classification.</title>
        <authorList>
            <person name="Goeker M."/>
        </authorList>
    </citation>
    <scope>NUCLEOTIDE SEQUENCE [LARGE SCALE GENOMIC DNA]</scope>
    <source>
        <strain evidence="2 3">DSM 23711</strain>
    </source>
</reference>
<sequence>MLIFPIVIVISIIMYIYYKVAILKQSDELMQVYMNAKARVFLGIFISFFGINQYLFYETKLSLYITIIFLILGCLQLFAGVKRTKHYANEIEKRKNN</sequence>
<keyword evidence="1" id="KW-1133">Transmembrane helix</keyword>
<evidence type="ECO:0000313" key="2">
    <source>
        <dbReference type="EMBL" id="MBM7572875.1"/>
    </source>
</evidence>
<feature type="transmembrane region" description="Helical" evidence="1">
    <location>
        <begin position="61"/>
        <end position="81"/>
    </location>
</feature>
<keyword evidence="3" id="KW-1185">Reference proteome</keyword>
<feature type="transmembrane region" description="Helical" evidence="1">
    <location>
        <begin position="36"/>
        <end position="55"/>
    </location>
</feature>
<dbReference type="EMBL" id="JAFBDR010000022">
    <property type="protein sequence ID" value="MBM7572875.1"/>
    <property type="molecule type" value="Genomic_DNA"/>
</dbReference>
<keyword evidence="2" id="KW-0645">Protease</keyword>
<keyword evidence="1" id="KW-0812">Transmembrane</keyword>
<dbReference type="Pfam" id="PF14007">
    <property type="entry name" value="YtpI"/>
    <property type="match status" value="1"/>
</dbReference>
<dbReference type="InterPro" id="IPR025618">
    <property type="entry name" value="YtpI"/>
</dbReference>
<dbReference type="GO" id="GO:0006508">
    <property type="term" value="P:proteolysis"/>
    <property type="evidence" value="ECO:0007669"/>
    <property type="project" value="UniProtKB-KW"/>
</dbReference>
<keyword evidence="2" id="KW-0378">Hydrolase</keyword>
<organism evidence="2 3">
    <name type="scientific">Aquibacillus albus</name>
    <dbReference type="NCBI Taxonomy" id="1168171"/>
    <lineage>
        <taxon>Bacteria</taxon>
        <taxon>Bacillati</taxon>
        <taxon>Bacillota</taxon>
        <taxon>Bacilli</taxon>
        <taxon>Bacillales</taxon>
        <taxon>Bacillaceae</taxon>
        <taxon>Aquibacillus</taxon>
    </lineage>
</organism>
<feature type="transmembrane region" description="Helical" evidence="1">
    <location>
        <begin position="6"/>
        <end position="24"/>
    </location>
</feature>
<dbReference type="Proteomes" id="UP001296943">
    <property type="component" value="Unassembled WGS sequence"/>
</dbReference>
<accession>A0ABS2N410</accession>
<proteinExistence type="predicted"/>
<name>A0ABS2N410_9BACI</name>
<evidence type="ECO:0000256" key="1">
    <source>
        <dbReference type="SAM" id="Phobius"/>
    </source>
</evidence>
<comment type="caution">
    <text evidence="2">The sequence shown here is derived from an EMBL/GenBank/DDBJ whole genome shotgun (WGS) entry which is preliminary data.</text>
</comment>
<keyword evidence="1" id="KW-0472">Membrane</keyword>
<protein>
    <submittedName>
        <fullName evidence="2">Abi (CAAX) family protease</fullName>
    </submittedName>
</protein>
<evidence type="ECO:0000313" key="3">
    <source>
        <dbReference type="Proteomes" id="UP001296943"/>
    </source>
</evidence>
<dbReference type="RefSeq" id="WP_204501540.1">
    <property type="nucleotide sequence ID" value="NZ_JAFBDR010000022.1"/>
</dbReference>
<gene>
    <name evidence="2" type="ORF">JOC48_003406</name>
</gene>